<dbReference type="SUPFAM" id="SSF50891">
    <property type="entry name" value="Cyclophilin-like"/>
    <property type="match status" value="1"/>
</dbReference>
<dbReference type="SMART" id="SM00796">
    <property type="entry name" value="AHS1"/>
    <property type="match status" value="1"/>
</dbReference>
<feature type="domain" description="Carboxyltransferase" evidence="4">
    <location>
        <begin position="11"/>
        <end position="213"/>
    </location>
</feature>
<evidence type="ECO:0000256" key="2">
    <source>
        <dbReference type="ARBA" id="ARBA00022801"/>
    </source>
</evidence>
<evidence type="ECO:0000313" key="5">
    <source>
        <dbReference type="EMBL" id="MDQ0393875.1"/>
    </source>
</evidence>
<dbReference type="RefSeq" id="WP_307429891.1">
    <property type="nucleotide sequence ID" value="NZ_JAUSVK010000001.1"/>
</dbReference>
<dbReference type="SUPFAM" id="SSF160467">
    <property type="entry name" value="PH0987 N-terminal domain-like"/>
    <property type="match status" value="1"/>
</dbReference>
<keyword evidence="1" id="KW-0547">Nucleotide-binding</keyword>
<evidence type="ECO:0000256" key="3">
    <source>
        <dbReference type="ARBA" id="ARBA00022840"/>
    </source>
</evidence>
<keyword evidence="6" id="KW-1185">Reference proteome</keyword>
<dbReference type="GO" id="GO:0004860">
    <property type="term" value="F:protein kinase inhibitor activity"/>
    <property type="evidence" value="ECO:0007669"/>
    <property type="project" value="UniProtKB-KW"/>
</dbReference>
<dbReference type="PANTHER" id="PTHR34698">
    <property type="entry name" value="5-OXOPROLINASE SUBUNIT B"/>
    <property type="match status" value="1"/>
</dbReference>
<keyword evidence="5" id="KW-0649">Protein kinase inhibitor</keyword>
<dbReference type="InterPro" id="IPR010016">
    <property type="entry name" value="PxpB"/>
</dbReference>
<organism evidence="5 6">
    <name type="scientific">Labrys monachus</name>
    <dbReference type="NCBI Taxonomy" id="217067"/>
    <lineage>
        <taxon>Bacteria</taxon>
        <taxon>Pseudomonadati</taxon>
        <taxon>Pseudomonadota</taxon>
        <taxon>Alphaproteobacteria</taxon>
        <taxon>Hyphomicrobiales</taxon>
        <taxon>Xanthobacteraceae</taxon>
        <taxon>Labrys</taxon>
    </lineage>
</organism>
<dbReference type="PANTHER" id="PTHR34698:SF2">
    <property type="entry name" value="5-OXOPROLINASE SUBUNIT B"/>
    <property type="match status" value="1"/>
</dbReference>
<accession>A0ABU0FH22</accession>
<protein>
    <submittedName>
        <fullName evidence="5">KipI family sensor histidine kinase inhibitor</fullName>
    </submittedName>
</protein>
<keyword evidence="3" id="KW-0067">ATP-binding</keyword>
<dbReference type="Gene3D" id="2.40.100.10">
    <property type="entry name" value="Cyclophilin-like"/>
    <property type="match status" value="1"/>
</dbReference>
<keyword evidence="2" id="KW-0378">Hydrolase</keyword>
<sequence>MTSHHPATLVPRFLNAGDGGLTVEFGSEISETVNIAVIALGDRLAARNPPGLLEIIPTYRSLLLLFDPVVLPRKTLMAEVEQLWSQPHAPAGRHTRWHVPVLYGGEAGIDLGVVAGLHGMTQDEVVALHAGADYRVYMIGFAPGFAYLGGLPAAIHTSRRTDPRMKIPSRSISIGGQQTAVGPPLEIPSGWQLIGRTPAHSYDPTRTQRPFLFQPGDTIRFEPISESLYGQLRAAALAGELVARPEDVDG</sequence>
<evidence type="ECO:0000256" key="1">
    <source>
        <dbReference type="ARBA" id="ARBA00022741"/>
    </source>
</evidence>
<dbReference type="Proteomes" id="UP001237448">
    <property type="component" value="Unassembled WGS sequence"/>
</dbReference>
<dbReference type="InterPro" id="IPR003833">
    <property type="entry name" value="CT_C_D"/>
</dbReference>
<dbReference type="Gene3D" id="3.30.1360.40">
    <property type="match status" value="1"/>
</dbReference>
<gene>
    <name evidence="5" type="ORF">J3R73_003667</name>
</gene>
<reference evidence="5 6" key="1">
    <citation type="submission" date="2023-07" db="EMBL/GenBank/DDBJ databases">
        <title>Genomic Encyclopedia of Type Strains, Phase IV (KMG-IV): sequencing the most valuable type-strain genomes for metagenomic binning, comparative biology and taxonomic classification.</title>
        <authorList>
            <person name="Goeker M."/>
        </authorList>
    </citation>
    <scope>NUCLEOTIDE SEQUENCE [LARGE SCALE GENOMIC DNA]</scope>
    <source>
        <strain evidence="5 6">DSM 5896</strain>
    </source>
</reference>
<dbReference type="EMBL" id="JAUSVK010000001">
    <property type="protein sequence ID" value="MDQ0393875.1"/>
    <property type="molecule type" value="Genomic_DNA"/>
</dbReference>
<evidence type="ECO:0000313" key="6">
    <source>
        <dbReference type="Proteomes" id="UP001237448"/>
    </source>
</evidence>
<dbReference type="NCBIfam" id="TIGR00370">
    <property type="entry name" value="5-oxoprolinase subunit PxpB"/>
    <property type="match status" value="1"/>
</dbReference>
<proteinExistence type="predicted"/>
<dbReference type="Pfam" id="PF02682">
    <property type="entry name" value="CT_C_D"/>
    <property type="match status" value="1"/>
</dbReference>
<comment type="caution">
    <text evidence="5">The sequence shown here is derived from an EMBL/GenBank/DDBJ whole genome shotgun (WGS) entry which is preliminary data.</text>
</comment>
<evidence type="ECO:0000259" key="4">
    <source>
        <dbReference type="SMART" id="SM00796"/>
    </source>
</evidence>
<dbReference type="InterPro" id="IPR029000">
    <property type="entry name" value="Cyclophilin-like_dom_sf"/>
</dbReference>
<name>A0ABU0FH22_9HYPH</name>